<dbReference type="InterPro" id="IPR052741">
    <property type="entry name" value="Mitochondrial_HTD2"/>
</dbReference>
<reference evidence="3" key="2">
    <citation type="journal article" date="2013" name="PLoS Genet.">
        <title>Comparative genome structure, secondary metabolite, and effector coding capacity across Cochliobolus pathogens.</title>
        <authorList>
            <person name="Condon B.J."/>
            <person name="Leng Y."/>
            <person name="Wu D."/>
            <person name="Bushley K.E."/>
            <person name="Ohm R.A."/>
            <person name="Otillar R."/>
            <person name="Martin J."/>
            <person name="Schackwitz W."/>
            <person name="Grimwood J."/>
            <person name="MohdZainudin N."/>
            <person name="Xue C."/>
            <person name="Wang R."/>
            <person name="Manning V.A."/>
            <person name="Dhillon B."/>
            <person name="Tu Z.J."/>
            <person name="Steffenson B.J."/>
            <person name="Salamov A."/>
            <person name="Sun H."/>
            <person name="Lowry S."/>
            <person name="LaButti K."/>
            <person name="Han J."/>
            <person name="Copeland A."/>
            <person name="Lindquist E."/>
            <person name="Barry K."/>
            <person name="Schmutz J."/>
            <person name="Baker S.E."/>
            <person name="Ciuffetti L.M."/>
            <person name="Grigoriev I.V."/>
            <person name="Zhong S."/>
            <person name="Turgeon B.G."/>
        </authorList>
    </citation>
    <scope>NUCLEOTIDE SEQUENCE [LARGE SCALE GENOMIC DNA]</scope>
    <source>
        <strain evidence="3">ND90Pr / ATCC 201652</strain>
    </source>
</reference>
<dbReference type="Gene3D" id="3.10.129.10">
    <property type="entry name" value="Hotdog Thioesterase"/>
    <property type="match status" value="1"/>
</dbReference>
<protein>
    <recommendedName>
        <fullName evidence="4">MaoC-like domain-containing protein</fullName>
    </recommendedName>
</protein>
<organism evidence="2 3">
    <name type="scientific">Cochliobolus sativus (strain ND90Pr / ATCC 201652)</name>
    <name type="common">Common root rot and spot blotch fungus</name>
    <name type="synonym">Bipolaris sorokiniana</name>
    <dbReference type="NCBI Taxonomy" id="665912"/>
    <lineage>
        <taxon>Eukaryota</taxon>
        <taxon>Fungi</taxon>
        <taxon>Dikarya</taxon>
        <taxon>Ascomycota</taxon>
        <taxon>Pezizomycotina</taxon>
        <taxon>Dothideomycetes</taxon>
        <taxon>Pleosporomycetidae</taxon>
        <taxon>Pleosporales</taxon>
        <taxon>Pleosporineae</taxon>
        <taxon>Pleosporaceae</taxon>
        <taxon>Bipolaris</taxon>
    </lineage>
</organism>
<dbReference type="SUPFAM" id="SSF54637">
    <property type="entry name" value="Thioesterase/thiol ester dehydrase-isomerase"/>
    <property type="match status" value="1"/>
</dbReference>
<dbReference type="OrthoDB" id="3257538at2759"/>
<dbReference type="PANTHER" id="PTHR28152:SF1">
    <property type="entry name" value="HYDROXYACYL-THIOESTER DEHYDRATASE TYPE 2, MITOCHONDRIAL"/>
    <property type="match status" value="1"/>
</dbReference>
<evidence type="ECO:0000256" key="1">
    <source>
        <dbReference type="SAM" id="MobiDB-lite"/>
    </source>
</evidence>
<dbReference type="GO" id="GO:0005739">
    <property type="term" value="C:mitochondrion"/>
    <property type="evidence" value="ECO:0007669"/>
    <property type="project" value="TreeGrafter"/>
</dbReference>
<feature type="compositionally biased region" description="Polar residues" evidence="1">
    <location>
        <begin position="372"/>
        <end position="381"/>
    </location>
</feature>
<dbReference type="Proteomes" id="UP000016934">
    <property type="component" value="Unassembled WGS sequence"/>
</dbReference>
<feature type="compositionally biased region" description="Polar residues" evidence="1">
    <location>
        <begin position="404"/>
        <end position="424"/>
    </location>
</feature>
<gene>
    <name evidence="2" type="ORF">COCSADRAFT_158029</name>
</gene>
<dbReference type="KEGG" id="bsc:COCSADRAFT_158029"/>
<dbReference type="HOGENOM" id="CLU_420324_0_0_1"/>
<dbReference type="EMBL" id="KB445639">
    <property type="protein sequence ID" value="EMD67662.1"/>
    <property type="molecule type" value="Genomic_DNA"/>
</dbReference>
<evidence type="ECO:0000313" key="3">
    <source>
        <dbReference type="Proteomes" id="UP000016934"/>
    </source>
</evidence>
<dbReference type="AlphaFoldDB" id="M2TG03"/>
<evidence type="ECO:0008006" key="4">
    <source>
        <dbReference type="Google" id="ProtNLM"/>
    </source>
</evidence>
<accession>M2TG03</accession>
<feature type="compositionally biased region" description="Polar residues" evidence="1">
    <location>
        <begin position="343"/>
        <end position="359"/>
    </location>
</feature>
<dbReference type="GO" id="GO:0019171">
    <property type="term" value="F:(3R)-hydroxyacyl-[acyl-carrier-protein] dehydratase activity"/>
    <property type="evidence" value="ECO:0007669"/>
    <property type="project" value="TreeGrafter"/>
</dbReference>
<proteinExistence type="predicted"/>
<dbReference type="OMA" id="FGHHLIW"/>
<dbReference type="InterPro" id="IPR029069">
    <property type="entry name" value="HotDog_dom_sf"/>
</dbReference>
<feature type="compositionally biased region" description="Basic and acidic residues" evidence="1">
    <location>
        <begin position="360"/>
        <end position="371"/>
    </location>
</feature>
<keyword evidence="3" id="KW-1185">Reference proteome</keyword>
<reference evidence="2 3" key="1">
    <citation type="journal article" date="2012" name="PLoS Pathog.">
        <title>Diverse lifestyles and strategies of plant pathogenesis encoded in the genomes of eighteen Dothideomycetes fungi.</title>
        <authorList>
            <person name="Ohm R.A."/>
            <person name="Feau N."/>
            <person name="Henrissat B."/>
            <person name="Schoch C.L."/>
            <person name="Horwitz B.A."/>
            <person name="Barry K.W."/>
            <person name="Condon B.J."/>
            <person name="Copeland A.C."/>
            <person name="Dhillon B."/>
            <person name="Glaser F."/>
            <person name="Hesse C.N."/>
            <person name="Kosti I."/>
            <person name="LaButti K."/>
            <person name="Lindquist E.A."/>
            <person name="Lucas S."/>
            <person name="Salamov A.A."/>
            <person name="Bradshaw R.E."/>
            <person name="Ciuffetti L."/>
            <person name="Hamelin R.C."/>
            <person name="Kema G.H.J."/>
            <person name="Lawrence C."/>
            <person name="Scott J.A."/>
            <person name="Spatafora J.W."/>
            <person name="Turgeon B.G."/>
            <person name="de Wit P.J.G.M."/>
            <person name="Zhong S."/>
            <person name="Goodwin S.B."/>
            <person name="Grigoriev I.V."/>
        </authorList>
    </citation>
    <scope>NUCLEOTIDE SEQUENCE [LARGE SCALE GENOMIC DNA]</scope>
    <source>
        <strain evidence="3">ND90Pr / ATCC 201652</strain>
    </source>
</reference>
<dbReference type="eggNOG" id="ENOG502S5QU">
    <property type="taxonomic scope" value="Eukaryota"/>
</dbReference>
<feature type="region of interest" description="Disordered" evidence="1">
    <location>
        <begin position="343"/>
        <end position="445"/>
    </location>
</feature>
<sequence>MLQRGATHLPEHLTTPPEYKLSQTLTGFLPREFCHPPGRRNLIIPFGHHLIWFNPSLPTHDLLPDGTDASQSPGGPWVRRMWAGGSMQAKPDVYFDKFRGFAVDTPMAGVEHIKHVRLHGQGDTAKIFVTIERRFARIDALQESYRALHGSLGRATGLRKIQSYFEDQLRGDDAWGNAVLKEERNLVFFKERSVAELDAIKSSQMASIKYLDPPGDPLFSHSLIPNRALLFRFSALTFNAHLIHLDPDYARNVEGHRNLLVHGPLSLTLMLQLMNNHLETHTKGKQVVESIEYRNLAPLYCDEEMRICGMEKKTLQNGSIYDLWIEGPTGGVAVKGTVYTTVRTPTSAPAPTNASGGTSRSRETRQRDRTSGTRARLNNQNDGEKPAWRQLNLRTEKAKPTRSGEATGSAATPSLNAISVSEPSAQPEGEKPIEPLSNETTPQPPFREVTASLMRVPGRVSHRRPTRLRSHQFISPPTKAATPIRPVQPYVPAKPVISRQTQQLLRRLFRETTSSVRMRPLPLARKYAASPYTDESWRVLRGSRFLREGVRRVERPRIRYEGERLARWRWRRWLMDHN</sequence>
<evidence type="ECO:0000313" key="2">
    <source>
        <dbReference type="EMBL" id="EMD67662.1"/>
    </source>
</evidence>
<dbReference type="RefSeq" id="XP_007697265.1">
    <property type="nucleotide sequence ID" value="XM_007699075.1"/>
</dbReference>
<dbReference type="PANTHER" id="PTHR28152">
    <property type="entry name" value="HYDROXYACYL-THIOESTER DEHYDRATASE TYPE 2, MITOCHONDRIAL"/>
    <property type="match status" value="1"/>
</dbReference>
<dbReference type="GeneID" id="19131867"/>
<name>M2TG03_COCSN</name>